<evidence type="ECO:0000313" key="4">
    <source>
        <dbReference type="Proteomes" id="UP000830375"/>
    </source>
</evidence>
<evidence type="ECO:0000259" key="2">
    <source>
        <dbReference type="Pfam" id="PF13843"/>
    </source>
</evidence>
<dbReference type="EMBL" id="JACTAM010002446">
    <property type="protein sequence ID" value="KAI2644725.1"/>
    <property type="molecule type" value="Genomic_DNA"/>
</dbReference>
<accession>A0ABQ8L1V3</accession>
<gene>
    <name evidence="3" type="ORF">H4Q32_030855</name>
</gene>
<evidence type="ECO:0000256" key="1">
    <source>
        <dbReference type="SAM" id="MobiDB-lite"/>
    </source>
</evidence>
<feature type="compositionally biased region" description="Basic residues" evidence="1">
    <location>
        <begin position="108"/>
        <end position="123"/>
    </location>
</feature>
<feature type="compositionally biased region" description="Basic residues" evidence="1">
    <location>
        <begin position="70"/>
        <end position="87"/>
    </location>
</feature>
<comment type="caution">
    <text evidence="3">The sequence shown here is derived from an EMBL/GenBank/DDBJ whole genome shotgun (WGS) entry which is preliminary data.</text>
</comment>
<protein>
    <submittedName>
        <fullName evidence="3">PiggyBac transposable element-derived protein 4</fullName>
    </submittedName>
</protein>
<proteinExistence type="predicted"/>
<keyword evidence="4" id="KW-1185">Reference proteome</keyword>
<feature type="domain" description="PiggyBac transposable element-derived protein" evidence="2">
    <location>
        <begin position="174"/>
        <end position="412"/>
    </location>
</feature>
<sequence>MLFADSDFEGEYLPFGNGDRPSNDRASPGTSLQRDGAAVQGESVHEAQTNDHFDPLPTGDGGGRGERGHSVHRRAVRGRGSRGRRNRASSSVGSLDAVSRRGGSGRGTRQRALRGRARRRGRGSRGDLDINRAGNSDDNGGWVYLRNEEVYQDWIKHFNELVGYLGGKDLTSASPLEFLSLFLTDDFWNLITNETNRYAHQFLNSQQLKPNSRFHNWHDVSVSEMKAFLALHLCMGLVEKAEIEDYWAEFWPTYTPGFGKVMSRNRFKIILSFLHFANNSEYVGRGQPGHDRLFKVRPVIDLIIPRFSAVYGPLKELSLDEMTIAFKGKSTLKQYNPKKPDKYGYKVFVLSEASSGYVLQWSMYTGQNADADADLGATHLIVRQLMAQHTGKGHEVYMDSYYTSPAIANELDPMMTS</sequence>
<evidence type="ECO:0000313" key="3">
    <source>
        <dbReference type="EMBL" id="KAI2644725.1"/>
    </source>
</evidence>
<feature type="compositionally biased region" description="Polar residues" evidence="1">
    <location>
        <begin position="24"/>
        <end position="33"/>
    </location>
</feature>
<dbReference type="Pfam" id="PF13843">
    <property type="entry name" value="DDE_Tnp_1_7"/>
    <property type="match status" value="1"/>
</dbReference>
<reference evidence="3 4" key="1">
    <citation type="submission" date="2022-01" db="EMBL/GenBank/DDBJ databases">
        <title>A high-quality chromosome-level genome assembly of rohu carp, Labeo rohita.</title>
        <authorList>
            <person name="Arick M.A. II"/>
            <person name="Hsu C.-Y."/>
            <person name="Magbanua Z."/>
            <person name="Pechanova O."/>
            <person name="Grover C."/>
            <person name="Miller E."/>
            <person name="Thrash A."/>
            <person name="Ezzel L."/>
            <person name="Alam S."/>
            <person name="Benzie J."/>
            <person name="Hamilton M."/>
            <person name="Karsi A."/>
            <person name="Lawrence M.L."/>
            <person name="Peterson D.G."/>
        </authorList>
    </citation>
    <scope>NUCLEOTIDE SEQUENCE [LARGE SCALE GENOMIC DNA]</scope>
    <source>
        <strain evidence="4">BAU-BD-2019</strain>
        <tissue evidence="3">Blood</tissue>
    </source>
</reference>
<name>A0ABQ8L1V3_LABRO</name>
<feature type="compositionally biased region" description="Acidic residues" evidence="1">
    <location>
        <begin position="1"/>
        <end position="10"/>
    </location>
</feature>
<feature type="region of interest" description="Disordered" evidence="1">
    <location>
        <begin position="1"/>
        <end position="132"/>
    </location>
</feature>
<feature type="compositionally biased region" description="Basic and acidic residues" evidence="1">
    <location>
        <begin position="43"/>
        <end position="54"/>
    </location>
</feature>
<dbReference type="PANTHER" id="PTHR46599">
    <property type="entry name" value="PIGGYBAC TRANSPOSABLE ELEMENT-DERIVED PROTEIN 4"/>
    <property type="match status" value="1"/>
</dbReference>
<dbReference type="Proteomes" id="UP000830375">
    <property type="component" value="Unassembled WGS sequence"/>
</dbReference>
<dbReference type="InterPro" id="IPR029526">
    <property type="entry name" value="PGBD"/>
</dbReference>
<dbReference type="PANTHER" id="PTHR46599:SF3">
    <property type="entry name" value="PIGGYBAC TRANSPOSABLE ELEMENT-DERIVED PROTEIN 4"/>
    <property type="match status" value="1"/>
</dbReference>
<organism evidence="3 4">
    <name type="scientific">Labeo rohita</name>
    <name type="common">Indian major carp</name>
    <name type="synonym">Cyprinus rohita</name>
    <dbReference type="NCBI Taxonomy" id="84645"/>
    <lineage>
        <taxon>Eukaryota</taxon>
        <taxon>Metazoa</taxon>
        <taxon>Chordata</taxon>
        <taxon>Craniata</taxon>
        <taxon>Vertebrata</taxon>
        <taxon>Euteleostomi</taxon>
        <taxon>Actinopterygii</taxon>
        <taxon>Neopterygii</taxon>
        <taxon>Teleostei</taxon>
        <taxon>Ostariophysi</taxon>
        <taxon>Cypriniformes</taxon>
        <taxon>Cyprinidae</taxon>
        <taxon>Labeoninae</taxon>
        <taxon>Labeonini</taxon>
        <taxon>Labeo</taxon>
    </lineage>
</organism>